<dbReference type="InterPro" id="IPR043785">
    <property type="entry name" value="DUF5727"/>
</dbReference>
<dbReference type="EMBL" id="UYRS01000601">
    <property type="protein sequence ID" value="VDK23696.1"/>
    <property type="molecule type" value="Genomic_DNA"/>
</dbReference>
<dbReference type="Pfam" id="PF18997">
    <property type="entry name" value="DUF5727"/>
    <property type="match status" value="1"/>
</dbReference>
<protein>
    <submittedName>
        <fullName evidence="4">DUF5727 domain-containing protein</fullName>
    </submittedName>
</protein>
<keyword evidence="3" id="KW-1185">Reference proteome</keyword>
<name>A0A0R3VWL0_TAEAS</name>
<feature type="domain" description="DUF5727" evidence="1">
    <location>
        <begin position="36"/>
        <end position="225"/>
    </location>
</feature>
<dbReference type="OrthoDB" id="6255851at2759"/>
<sequence length="292" mass="33074">MWGSRVIGKPSGPSDTMSYEYNDKYRTVLINDTVLGKMSIQNDQCMLWETKPWGKPCKRGPGYVNITLNNVTAQKIMEMDEGVARPRVASTTYFVPRCDFKKPAVGEVDVWTSFPLSRFVKDTPWFRVDFAVQGANSDSEAIFDINATSMCFWRGSELLYEGAEYCTNMVKDKDADLRIFRGVFPRKTSVSRESFVFVGQRTFLSVSIDHSQSGISPEVADCRPDSSESIDGLICNRIESHKFRRTQRASVQAKYIVGRVCYSLRDWLHRDTQIPTLADGGDSEESDAKDNE</sequence>
<organism evidence="4">
    <name type="scientific">Taenia asiatica</name>
    <name type="common">Asian tapeworm</name>
    <dbReference type="NCBI Taxonomy" id="60517"/>
    <lineage>
        <taxon>Eukaryota</taxon>
        <taxon>Metazoa</taxon>
        <taxon>Spiralia</taxon>
        <taxon>Lophotrochozoa</taxon>
        <taxon>Platyhelminthes</taxon>
        <taxon>Cestoda</taxon>
        <taxon>Eucestoda</taxon>
        <taxon>Cyclophyllidea</taxon>
        <taxon>Taeniidae</taxon>
        <taxon>Taenia</taxon>
    </lineage>
</organism>
<evidence type="ECO:0000313" key="2">
    <source>
        <dbReference type="EMBL" id="VDK23696.1"/>
    </source>
</evidence>
<proteinExistence type="predicted"/>
<evidence type="ECO:0000313" key="4">
    <source>
        <dbReference type="WBParaSite" id="TASK_0000180401-mRNA-1"/>
    </source>
</evidence>
<evidence type="ECO:0000313" key="3">
    <source>
        <dbReference type="Proteomes" id="UP000282613"/>
    </source>
</evidence>
<evidence type="ECO:0000259" key="1">
    <source>
        <dbReference type="Pfam" id="PF18997"/>
    </source>
</evidence>
<reference evidence="4" key="1">
    <citation type="submission" date="2017-02" db="UniProtKB">
        <authorList>
            <consortium name="WormBaseParasite"/>
        </authorList>
    </citation>
    <scope>IDENTIFICATION</scope>
</reference>
<accession>A0A0R3VWL0</accession>
<dbReference type="WBParaSite" id="TASK_0000180401-mRNA-1">
    <property type="protein sequence ID" value="TASK_0000180401-mRNA-1"/>
    <property type="gene ID" value="TASK_0000180401"/>
</dbReference>
<gene>
    <name evidence="2" type="ORF">TASK_LOCUS1805</name>
</gene>
<dbReference type="AlphaFoldDB" id="A0A0R3VWL0"/>
<reference evidence="2 3" key="2">
    <citation type="submission" date="2018-11" db="EMBL/GenBank/DDBJ databases">
        <authorList>
            <consortium name="Pathogen Informatics"/>
        </authorList>
    </citation>
    <scope>NUCLEOTIDE SEQUENCE [LARGE SCALE GENOMIC DNA]</scope>
</reference>
<dbReference type="Proteomes" id="UP000282613">
    <property type="component" value="Unassembled WGS sequence"/>
</dbReference>